<evidence type="ECO:0000313" key="2">
    <source>
        <dbReference type="EMBL" id="MBO1306585.1"/>
    </source>
</evidence>
<organism evidence="2 3">
    <name type="scientific">Candidatus Enterococcus moelleringii</name>
    <dbReference type="NCBI Taxonomy" id="2815325"/>
    <lineage>
        <taxon>Bacteria</taxon>
        <taxon>Bacillati</taxon>
        <taxon>Bacillota</taxon>
        <taxon>Bacilli</taxon>
        <taxon>Lactobacillales</taxon>
        <taxon>Enterococcaceae</taxon>
        <taxon>Enterococcus</taxon>
    </lineage>
</organism>
<dbReference type="Proteomes" id="UP000664601">
    <property type="component" value="Unassembled WGS sequence"/>
</dbReference>
<name>A0ABS3LBY4_9ENTE</name>
<dbReference type="Gene3D" id="1.10.1790.10">
    <property type="entry name" value="PRD domain"/>
    <property type="match status" value="1"/>
</dbReference>
<dbReference type="InterPro" id="IPR036634">
    <property type="entry name" value="PRD_sf"/>
</dbReference>
<dbReference type="InterPro" id="IPR020044">
    <property type="entry name" value="PRD_EF0829/AHA3910"/>
</dbReference>
<dbReference type="RefSeq" id="WP_207673510.1">
    <property type="nucleotide sequence ID" value="NZ_JAFREM010000016.1"/>
</dbReference>
<reference evidence="2 3" key="1">
    <citation type="submission" date="2021-03" db="EMBL/GenBank/DDBJ databases">
        <title>Enterococcal diversity collection.</title>
        <authorList>
            <person name="Gilmore M.S."/>
            <person name="Schwartzman J."/>
            <person name="Van Tyne D."/>
            <person name="Martin M."/>
            <person name="Earl A.M."/>
            <person name="Manson A.L."/>
            <person name="Straub T."/>
            <person name="Salamzade R."/>
            <person name="Saavedra J."/>
            <person name="Lebreton F."/>
            <person name="Prichula J."/>
            <person name="Schaufler K."/>
            <person name="Gaca A."/>
            <person name="Sgardioli B."/>
            <person name="Wagenaar J."/>
            <person name="Strong T."/>
        </authorList>
    </citation>
    <scope>NUCLEOTIDE SEQUENCE [LARGE SCALE GENOMIC DNA]</scope>
    <source>
        <strain evidence="2 3">669A</strain>
    </source>
</reference>
<protein>
    <submittedName>
        <fullName evidence="2">PRD domain-containing protein</fullName>
    </submittedName>
</protein>
<evidence type="ECO:0000259" key="1">
    <source>
        <dbReference type="PROSITE" id="PS51372"/>
    </source>
</evidence>
<evidence type="ECO:0000313" key="3">
    <source>
        <dbReference type="Proteomes" id="UP000664601"/>
    </source>
</evidence>
<dbReference type="NCBIfam" id="TIGR03582">
    <property type="entry name" value="EF_0829"/>
    <property type="match status" value="1"/>
</dbReference>
<comment type="caution">
    <text evidence="2">The sequence shown here is derived from an EMBL/GenBank/DDBJ whole genome shotgun (WGS) entry which is preliminary data.</text>
</comment>
<keyword evidence="3" id="KW-1185">Reference proteome</keyword>
<dbReference type="Pfam" id="PF00874">
    <property type="entry name" value="PRD"/>
    <property type="match status" value="1"/>
</dbReference>
<dbReference type="PROSITE" id="PS51372">
    <property type="entry name" value="PRD_2"/>
    <property type="match status" value="1"/>
</dbReference>
<dbReference type="InterPro" id="IPR011608">
    <property type="entry name" value="PRD"/>
</dbReference>
<dbReference type="SUPFAM" id="SSF63520">
    <property type="entry name" value="PTS-regulatory domain, PRD"/>
    <property type="match status" value="1"/>
</dbReference>
<proteinExistence type="predicted"/>
<gene>
    <name evidence="2" type="ORF">JZO70_10450</name>
</gene>
<dbReference type="EMBL" id="JAFREM010000016">
    <property type="protein sequence ID" value="MBO1306585.1"/>
    <property type="molecule type" value="Genomic_DNA"/>
</dbReference>
<accession>A0ABS3LBY4</accession>
<sequence>MQLTEESQKILQSNPYTEELQEVVDYTNQLLQDRQIAPTDIQWTILINHLSEMLMREREERSIPAVDPEMFAEISEEAIEIAQLVVDKVGKLPKDETFVLSIHFESAKQNEEETK</sequence>
<feature type="domain" description="PRD" evidence="1">
    <location>
        <begin position="11"/>
        <end position="114"/>
    </location>
</feature>